<keyword evidence="6 9" id="KW-0653">Protein transport</keyword>
<evidence type="ECO:0000256" key="2">
    <source>
        <dbReference type="ARBA" id="ARBA00011464"/>
    </source>
</evidence>
<evidence type="ECO:0000256" key="9">
    <source>
        <dbReference type="RuleBase" id="RU368013"/>
    </source>
</evidence>
<dbReference type="Pfam" id="PF08559">
    <property type="entry name" value="Cut8"/>
    <property type="match status" value="1"/>
</dbReference>
<organism evidence="11 12">
    <name type="scientific">Byssothecium circinans</name>
    <dbReference type="NCBI Taxonomy" id="147558"/>
    <lineage>
        <taxon>Eukaryota</taxon>
        <taxon>Fungi</taxon>
        <taxon>Dikarya</taxon>
        <taxon>Ascomycota</taxon>
        <taxon>Pezizomycotina</taxon>
        <taxon>Dothideomycetes</taxon>
        <taxon>Pleosporomycetidae</taxon>
        <taxon>Pleosporales</taxon>
        <taxon>Massarineae</taxon>
        <taxon>Massarinaceae</taxon>
        <taxon>Byssothecium</taxon>
    </lineage>
</organism>
<dbReference type="OrthoDB" id="10061064at2759"/>
<evidence type="ECO:0000256" key="6">
    <source>
        <dbReference type="ARBA" id="ARBA00022927"/>
    </source>
</evidence>
<evidence type="ECO:0000256" key="8">
    <source>
        <dbReference type="ARBA" id="ARBA00025651"/>
    </source>
</evidence>
<dbReference type="InterPro" id="IPR038422">
    <property type="entry name" value="Cut8/Sts1_sf"/>
</dbReference>
<accession>A0A6A5TS05</accession>
<dbReference type="GO" id="GO:0015031">
    <property type="term" value="P:protein transport"/>
    <property type="evidence" value="ECO:0007669"/>
    <property type="project" value="UniProtKB-UniRule"/>
</dbReference>
<dbReference type="InterPro" id="IPR013868">
    <property type="entry name" value="Cut8/Sts1_fam"/>
</dbReference>
<feature type="region of interest" description="Disordered" evidence="10">
    <location>
        <begin position="85"/>
        <end position="148"/>
    </location>
</feature>
<feature type="region of interest" description="Disordered" evidence="10">
    <location>
        <begin position="34"/>
        <end position="53"/>
    </location>
</feature>
<keyword evidence="12" id="KW-1185">Reference proteome</keyword>
<dbReference type="PANTHER" id="PTHR28032:SF1">
    <property type="entry name" value="FI02826P"/>
    <property type="match status" value="1"/>
</dbReference>
<evidence type="ECO:0000313" key="12">
    <source>
        <dbReference type="Proteomes" id="UP000800035"/>
    </source>
</evidence>
<proteinExistence type="inferred from homology"/>
<feature type="compositionally biased region" description="Polar residues" evidence="10">
    <location>
        <begin position="88"/>
        <end position="99"/>
    </location>
</feature>
<evidence type="ECO:0000313" key="11">
    <source>
        <dbReference type="EMBL" id="KAF1955445.1"/>
    </source>
</evidence>
<dbReference type="EMBL" id="ML976994">
    <property type="protein sequence ID" value="KAF1955445.1"/>
    <property type="molecule type" value="Genomic_DNA"/>
</dbReference>
<comment type="subunit">
    <text evidence="2 9">Binds the proteasome.</text>
</comment>
<gene>
    <name evidence="11" type="ORF">CC80DRAFT_492964</name>
</gene>
<dbReference type="GO" id="GO:0071630">
    <property type="term" value="P:nuclear protein quality control by the ubiquitin-proteasome system"/>
    <property type="evidence" value="ECO:0007669"/>
    <property type="project" value="UniProtKB-UniRule"/>
</dbReference>
<dbReference type="AlphaFoldDB" id="A0A6A5TS05"/>
<name>A0A6A5TS05_9PLEO</name>
<evidence type="ECO:0000256" key="1">
    <source>
        <dbReference type="ARBA" id="ARBA00006199"/>
    </source>
</evidence>
<keyword evidence="4 9" id="KW-0813">Transport</keyword>
<evidence type="ECO:0000256" key="7">
    <source>
        <dbReference type="ARBA" id="ARBA00023242"/>
    </source>
</evidence>
<evidence type="ECO:0000256" key="5">
    <source>
        <dbReference type="ARBA" id="ARBA00022490"/>
    </source>
</evidence>
<reference evidence="11" key="1">
    <citation type="journal article" date="2020" name="Stud. Mycol.">
        <title>101 Dothideomycetes genomes: a test case for predicting lifestyles and emergence of pathogens.</title>
        <authorList>
            <person name="Haridas S."/>
            <person name="Albert R."/>
            <person name="Binder M."/>
            <person name="Bloem J."/>
            <person name="Labutti K."/>
            <person name="Salamov A."/>
            <person name="Andreopoulos B."/>
            <person name="Baker S."/>
            <person name="Barry K."/>
            <person name="Bills G."/>
            <person name="Bluhm B."/>
            <person name="Cannon C."/>
            <person name="Castanera R."/>
            <person name="Culley D."/>
            <person name="Daum C."/>
            <person name="Ezra D."/>
            <person name="Gonzalez J."/>
            <person name="Henrissat B."/>
            <person name="Kuo A."/>
            <person name="Liang C."/>
            <person name="Lipzen A."/>
            <person name="Lutzoni F."/>
            <person name="Magnuson J."/>
            <person name="Mondo S."/>
            <person name="Nolan M."/>
            <person name="Ohm R."/>
            <person name="Pangilinan J."/>
            <person name="Park H.-J."/>
            <person name="Ramirez L."/>
            <person name="Alfaro M."/>
            <person name="Sun H."/>
            <person name="Tritt A."/>
            <person name="Yoshinaga Y."/>
            <person name="Zwiers L.-H."/>
            <person name="Turgeon B."/>
            <person name="Goodwin S."/>
            <person name="Spatafora J."/>
            <person name="Crous P."/>
            <person name="Grigoriev I."/>
        </authorList>
    </citation>
    <scope>NUCLEOTIDE SEQUENCE</scope>
    <source>
        <strain evidence="11">CBS 675.92</strain>
    </source>
</reference>
<sequence length="378" mass="41584">MVIGGHVWLVLAVAVAVASALALYLTSLTLHPQQHINGPLPTQRRPVPSRPAYFDKPVNPSGGLWHVVGLSMNVINSHFAVPPHRLSPTRNLLSQPSMSSRKRKADDEGSSGGDDDRMSASPSGSPAVMNRPLPRQQKRMRTNISGRPLPLPRLLETLSADEMRTVLQSICDRHPAIGNEVVNTAPRPSVQSTLDVLAKYFRNFEAAFPFGGRASSDYAYNRVRQHLMEMLESLKDFTPHFLPPNESQPATSLAFLDGATDFIHRLPDWDNFQQNRHKQEAYEEMAKAWAAVIREAAKKAGGIQLQYGGWDQKISKHNEISGGRMQEAVNVLRGSLGWMGSEPQQLQPGMGNTSSNVSVRDQLLNGTYGMNTAGVGAW</sequence>
<comment type="subcellular location">
    <subcellularLocation>
        <location evidence="9">Cytoplasm</location>
    </subcellularLocation>
    <subcellularLocation>
        <location evidence="9">Nucleus</location>
    </subcellularLocation>
</comment>
<dbReference type="GO" id="GO:0005737">
    <property type="term" value="C:cytoplasm"/>
    <property type="evidence" value="ECO:0007669"/>
    <property type="project" value="UniProtKB-SubCell"/>
</dbReference>
<evidence type="ECO:0000256" key="10">
    <source>
        <dbReference type="SAM" id="MobiDB-lite"/>
    </source>
</evidence>
<keyword evidence="5 9" id="KW-0963">Cytoplasm</keyword>
<evidence type="ECO:0000256" key="4">
    <source>
        <dbReference type="ARBA" id="ARBA00022448"/>
    </source>
</evidence>
<dbReference type="Proteomes" id="UP000800035">
    <property type="component" value="Unassembled WGS sequence"/>
</dbReference>
<dbReference type="Gene3D" id="1.20.58.1590">
    <property type="entry name" value="Tethering factor for nuclear proteasome Cut8/Sts1"/>
    <property type="match status" value="1"/>
</dbReference>
<dbReference type="FunFam" id="1.20.58.1590:FF:000001">
    <property type="entry name" value="Tethering factor for nuclear proteasome STS1"/>
    <property type="match status" value="1"/>
</dbReference>
<comment type="similarity">
    <text evidence="1 9">Belongs to the cut8/STS1 family.</text>
</comment>
<dbReference type="GO" id="GO:0070628">
    <property type="term" value="F:proteasome binding"/>
    <property type="evidence" value="ECO:0007669"/>
    <property type="project" value="TreeGrafter"/>
</dbReference>
<evidence type="ECO:0000256" key="3">
    <source>
        <dbReference type="ARBA" id="ARBA00016204"/>
    </source>
</evidence>
<keyword evidence="7 9" id="KW-0539">Nucleus</keyword>
<protein>
    <recommendedName>
        <fullName evidence="3 9">Tethering factor for nuclear proteasome STS1</fullName>
    </recommendedName>
</protein>
<dbReference type="GO" id="GO:0031144">
    <property type="term" value="P:proteasome localization"/>
    <property type="evidence" value="ECO:0007669"/>
    <property type="project" value="UniProtKB-UniRule"/>
</dbReference>
<comment type="function">
    <text evidence="8 9">Involved in ubiquitin-mediated protein degradation. Regulatory factor in the ubiquitin/proteasome pathway that controls the turnover of proteasome substrates. Targets proteasomes to the nucleus and facilitates the degradation of nuclear proteins.</text>
</comment>
<dbReference type="GO" id="GO:0031965">
    <property type="term" value="C:nuclear membrane"/>
    <property type="evidence" value="ECO:0007669"/>
    <property type="project" value="TreeGrafter"/>
</dbReference>
<dbReference type="PANTHER" id="PTHR28032">
    <property type="entry name" value="FI02826P"/>
    <property type="match status" value="1"/>
</dbReference>